<dbReference type="InterPro" id="IPR005151">
    <property type="entry name" value="Tail-specific_protease"/>
</dbReference>
<dbReference type="EMBL" id="CM001487">
    <property type="protein sequence ID" value="EIM57956.1"/>
    <property type="molecule type" value="Genomic_DNA"/>
</dbReference>
<evidence type="ECO:0000256" key="6">
    <source>
        <dbReference type="SAM" id="Phobius"/>
    </source>
</evidence>
<dbReference type="GO" id="GO:0030288">
    <property type="term" value="C:outer membrane-bounded periplasmic space"/>
    <property type="evidence" value="ECO:0007669"/>
    <property type="project" value="TreeGrafter"/>
</dbReference>
<keyword evidence="6" id="KW-0472">Membrane</keyword>
<evidence type="ECO:0000256" key="2">
    <source>
        <dbReference type="ARBA" id="ARBA00022670"/>
    </source>
</evidence>
<dbReference type="Gene3D" id="3.90.226.10">
    <property type="entry name" value="2-enoyl-CoA Hydratase, Chain A, domain 1"/>
    <property type="match status" value="1"/>
</dbReference>
<evidence type="ECO:0000256" key="5">
    <source>
        <dbReference type="RuleBase" id="RU004404"/>
    </source>
</evidence>
<evidence type="ECO:0000256" key="1">
    <source>
        <dbReference type="ARBA" id="ARBA00009179"/>
    </source>
</evidence>
<dbReference type="GO" id="GO:0006508">
    <property type="term" value="P:proteolysis"/>
    <property type="evidence" value="ECO:0007669"/>
    <property type="project" value="UniProtKB-KW"/>
</dbReference>
<dbReference type="STRING" id="633697.EubceDRAFT1_2196"/>
<dbReference type="Proteomes" id="UP000005753">
    <property type="component" value="Chromosome"/>
</dbReference>
<dbReference type="InterPro" id="IPR001478">
    <property type="entry name" value="PDZ"/>
</dbReference>
<reference evidence="8 9" key="1">
    <citation type="submission" date="2010-08" db="EMBL/GenBank/DDBJ databases">
        <authorList>
            <consortium name="US DOE Joint Genome Institute (JGI-PGF)"/>
            <person name="Lucas S."/>
            <person name="Copeland A."/>
            <person name="Lapidus A."/>
            <person name="Cheng J.-F."/>
            <person name="Bruce D."/>
            <person name="Goodwin L."/>
            <person name="Pitluck S."/>
            <person name="Land M.L."/>
            <person name="Hauser L."/>
            <person name="Chang Y.-J."/>
            <person name="Anderson I.J."/>
            <person name="Johnson E."/>
            <person name="Mulhopadhyay B."/>
            <person name="Kyrpides N."/>
            <person name="Woyke T.J."/>
        </authorList>
    </citation>
    <scope>NUCLEOTIDE SEQUENCE [LARGE SCALE GENOMIC DNA]</scope>
    <source>
        <strain evidence="8 9">6</strain>
    </source>
</reference>
<dbReference type="CDD" id="cd06782">
    <property type="entry name" value="cpPDZ_CPP-like"/>
    <property type="match status" value="1"/>
</dbReference>
<dbReference type="Gene3D" id="2.30.42.10">
    <property type="match status" value="1"/>
</dbReference>
<dbReference type="eggNOG" id="COG0793">
    <property type="taxonomic scope" value="Bacteria"/>
</dbReference>
<gene>
    <name evidence="8" type="ORF">EubceDRAFT1_2196</name>
</gene>
<dbReference type="SUPFAM" id="SSF50156">
    <property type="entry name" value="PDZ domain-like"/>
    <property type="match status" value="1"/>
</dbReference>
<evidence type="ECO:0000256" key="4">
    <source>
        <dbReference type="ARBA" id="ARBA00022825"/>
    </source>
</evidence>
<accession>I5AVY3</accession>
<proteinExistence type="inferred from homology"/>
<dbReference type="CDD" id="cd07560">
    <property type="entry name" value="Peptidase_S41_CPP"/>
    <property type="match status" value="1"/>
</dbReference>
<dbReference type="MEROPS" id="S41.004"/>
<feature type="transmembrane region" description="Helical" evidence="6">
    <location>
        <begin position="33"/>
        <end position="56"/>
    </location>
</feature>
<evidence type="ECO:0000256" key="3">
    <source>
        <dbReference type="ARBA" id="ARBA00022801"/>
    </source>
</evidence>
<organism evidence="8 9">
    <name type="scientific">Eubacterium cellulosolvens (strain ATCC 43171 / JCM 9499 / 6)</name>
    <name type="common">Cillobacterium cellulosolvens</name>
    <dbReference type="NCBI Taxonomy" id="633697"/>
    <lineage>
        <taxon>Bacteria</taxon>
        <taxon>Bacillati</taxon>
        <taxon>Bacillota</taxon>
        <taxon>Clostridia</taxon>
        <taxon>Eubacteriales</taxon>
        <taxon>Eubacteriaceae</taxon>
        <taxon>Eubacterium</taxon>
    </lineage>
</organism>
<dbReference type="GO" id="GO:0008236">
    <property type="term" value="F:serine-type peptidase activity"/>
    <property type="evidence" value="ECO:0007669"/>
    <property type="project" value="UniProtKB-KW"/>
</dbReference>
<evidence type="ECO:0000313" key="9">
    <source>
        <dbReference type="Proteomes" id="UP000005753"/>
    </source>
</evidence>
<name>I5AVY3_EUBC6</name>
<dbReference type="SUPFAM" id="SSF52096">
    <property type="entry name" value="ClpP/crotonase"/>
    <property type="match status" value="1"/>
</dbReference>
<sequence>MEENKMSPESEKKPERESRRVAFTEKLNRHSSLSFLAGVLFAVVMMAAVWIVYLYLPFTFSPSKPDSLSAFRKTKQIQRIIERNYLNEIDEQRQTDTMYLGQVAGLGDKYANYYTKEEYEKIRMSNNGQMEGIGIVISQDADSGRIIITDVYEDSPAEKAGVKKKDEITEINGEKVKGKTTTEVVELIQKEDAQEVKLKLSRKGKTLSFSMKKEKIDKSIVTASMLEDKIGYIRISSFNKLTPVQFKEGYDKLNEDGMKALILDLRGNPGGLVDSCCDTLRLFMPKGALVYEQDRNGHEKHRDCKGKTPIEIPVAVLVNEKSASAAEMFTGAVQDYKVGYVIGTNTYGKGIEQDSYLLSDGSVVKFTVTRYYTPNHNDVNGTGITPDLKVKASKDKDKDAQLDAGIDYLKKQL</sequence>
<feature type="domain" description="PDZ" evidence="7">
    <location>
        <begin position="121"/>
        <end position="190"/>
    </location>
</feature>
<dbReference type="SMART" id="SM00228">
    <property type="entry name" value="PDZ"/>
    <property type="match status" value="1"/>
</dbReference>
<keyword evidence="3 5" id="KW-0378">Hydrolase</keyword>
<dbReference type="PANTHER" id="PTHR32060">
    <property type="entry name" value="TAIL-SPECIFIC PROTEASE"/>
    <property type="match status" value="1"/>
</dbReference>
<dbReference type="AlphaFoldDB" id="I5AVY3"/>
<dbReference type="InterPro" id="IPR004447">
    <property type="entry name" value="Peptidase_S41A"/>
</dbReference>
<dbReference type="GO" id="GO:0007165">
    <property type="term" value="P:signal transduction"/>
    <property type="evidence" value="ECO:0007669"/>
    <property type="project" value="TreeGrafter"/>
</dbReference>
<keyword evidence="4 5" id="KW-0720">Serine protease</keyword>
<evidence type="ECO:0000259" key="7">
    <source>
        <dbReference type="PROSITE" id="PS50106"/>
    </source>
</evidence>
<dbReference type="PANTHER" id="PTHR32060:SF30">
    <property type="entry name" value="CARBOXY-TERMINAL PROCESSING PROTEASE CTPA"/>
    <property type="match status" value="1"/>
</dbReference>
<keyword evidence="6" id="KW-0812">Transmembrane</keyword>
<dbReference type="Pfam" id="PF03572">
    <property type="entry name" value="Peptidase_S41"/>
    <property type="match status" value="1"/>
</dbReference>
<dbReference type="NCBIfam" id="TIGR00225">
    <property type="entry name" value="prc"/>
    <property type="match status" value="1"/>
</dbReference>
<keyword evidence="2 5" id="KW-0645">Protease</keyword>
<dbReference type="HOGENOM" id="CLU_017295_3_2_9"/>
<dbReference type="Gene3D" id="3.30.750.44">
    <property type="match status" value="1"/>
</dbReference>
<comment type="similarity">
    <text evidence="1 5">Belongs to the peptidase S41A family.</text>
</comment>
<dbReference type="InterPro" id="IPR041489">
    <property type="entry name" value="PDZ_6"/>
</dbReference>
<keyword evidence="6" id="KW-1133">Transmembrane helix</keyword>
<dbReference type="InterPro" id="IPR036034">
    <property type="entry name" value="PDZ_sf"/>
</dbReference>
<evidence type="ECO:0000313" key="8">
    <source>
        <dbReference type="EMBL" id="EIM57956.1"/>
    </source>
</evidence>
<protein>
    <submittedName>
        <fullName evidence="8">C-terminal processing peptidase</fullName>
    </submittedName>
</protein>
<dbReference type="Pfam" id="PF17820">
    <property type="entry name" value="PDZ_6"/>
    <property type="match status" value="1"/>
</dbReference>
<dbReference type="InterPro" id="IPR029045">
    <property type="entry name" value="ClpP/crotonase-like_dom_sf"/>
</dbReference>
<reference evidence="8 9" key="2">
    <citation type="submission" date="2012-02" db="EMBL/GenBank/DDBJ databases">
        <title>Improved High-Quality Draft sequence of Eubacterium cellulosolvens 6.</title>
        <authorList>
            <consortium name="US DOE Joint Genome Institute"/>
            <person name="Lucas S."/>
            <person name="Han J."/>
            <person name="Lapidus A."/>
            <person name="Cheng J.-F."/>
            <person name="Goodwin L."/>
            <person name="Pitluck S."/>
            <person name="Peters L."/>
            <person name="Mikhailova N."/>
            <person name="Gu W."/>
            <person name="Detter J.C."/>
            <person name="Han C."/>
            <person name="Tapia R."/>
            <person name="Land M."/>
            <person name="Hauser L."/>
            <person name="Kyrpides N."/>
            <person name="Ivanova N."/>
            <person name="Pagani I."/>
            <person name="Johnson E."/>
            <person name="Mukhopadhyay B."/>
            <person name="Anderson I."/>
            <person name="Woyke T."/>
        </authorList>
    </citation>
    <scope>NUCLEOTIDE SEQUENCE [LARGE SCALE GENOMIC DNA]</scope>
    <source>
        <strain evidence="8 9">6</strain>
    </source>
</reference>
<keyword evidence="9" id="KW-1185">Reference proteome</keyword>
<dbReference type="PROSITE" id="PS50106">
    <property type="entry name" value="PDZ"/>
    <property type="match status" value="1"/>
</dbReference>
<dbReference type="SMART" id="SM00245">
    <property type="entry name" value="TSPc"/>
    <property type="match status" value="1"/>
</dbReference>
<dbReference type="OrthoDB" id="9812068at2"/>
<dbReference type="GO" id="GO:0004175">
    <property type="term" value="F:endopeptidase activity"/>
    <property type="evidence" value="ECO:0007669"/>
    <property type="project" value="TreeGrafter"/>
</dbReference>